<name>A0A0A9GDH3_ARUDO</name>
<protein>
    <submittedName>
        <fullName evidence="1">Uncharacterized protein</fullName>
    </submittedName>
</protein>
<evidence type="ECO:0000313" key="1">
    <source>
        <dbReference type="EMBL" id="JAE18728.1"/>
    </source>
</evidence>
<proteinExistence type="predicted"/>
<accession>A0A0A9GDH3</accession>
<organism evidence="1">
    <name type="scientific">Arundo donax</name>
    <name type="common">Giant reed</name>
    <name type="synonym">Donax arundinaceus</name>
    <dbReference type="NCBI Taxonomy" id="35708"/>
    <lineage>
        <taxon>Eukaryota</taxon>
        <taxon>Viridiplantae</taxon>
        <taxon>Streptophyta</taxon>
        <taxon>Embryophyta</taxon>
        <taxon>Tracheophyta</taxon>
        <taxon>Spermatophyta</taxon>
        <taxon>Magnoliopsida</taxon>
        <taxon>Liliopsida</taxon>
        <taxon>Poales</taxon>
        <taxon>Poaceae</taxon>
        <taxon>PACMAD clade</taxon>
        <taxon>Arundinoideae</taxon>
        <taxon>Arundineae</taxon>
        <taxon>Arundo</taxon>
    </lineage>
</organism>
<dbReference type="EMBL" id="GBRH01179168">
    <property type="protein sequence ID" value="JAE18728.1"/>
    <property type="molecule type" value="Transcribed_RNA"/>
</dbReference>
<reference evidence="1" key="1">
    <citation type="submission" date="2014-09" db="EMBL/GenBank/DDBJ databases">
        <authorList>
            <person name="Magalhaes I.L.F."/>
            <person name="Oliveira U."/>
            <person name="Santos F.R."/>
            <person name="Vidigal T.H.D.A."/>
            <person name="Brescovit A.D."/>
            <person name="Santos A.J."/>
        </authorList>
    </citation>
    <scope>NUCLEOTIDE SEQUENCE</scope>
    <source>
        <tissue evidence="1">Shoot tissue taken approximately 20 cm above the soil surface</tissue>
    </source>
</reference>
<reference evidence="1" key="2">
    <citation type="journal article" date="2015" name="Data Brief">
        <title>Shoot transcriptome of the giant reed, Arundo donax.</title>
        <authorList>
            <person name="Barrero R.A."/>
            <person name="Guerrero F.D."/>
            <person name="Moolhuijzen P."/>
            <person name="Goolsby J.A."/>
            <person name="Tidwell J."/>
            <person name="Bellgard S.E."/>
            <person name="Bellgard M.I."/>
        </authorList>
    </citation>
    <scope>NUCLEOTIDE SEQUENCE</scope>
    <source>
        <tissue evidence="1">Shoot tissue taken approximately 20 cm above the soil surface</tissue>
    </source>
</reference>
<sequence>MSYRPVSSAWNWQPNPCVNMEHGQYRTHSPAGVVNFPSLTSMQEALPNTGNMPLFSGSPGMGYVGSVLAPPLLPLTANNQYVVQQHAVKVQNNTFPTGYGVRGFSTTATAYGLSPMDQRLAAQNLQAMTQNSLPRVGGNPFA</sequence>
<dbReference type="AlphaFoldDB" id="A0A0A9GDH3"/>